<gene>
    <name evidence="1" type="ORF">EDD71_11057</name>
</gene>
<protein>
    <submittedName>
        <fullName evidence="1">Uncharacterized protein</fullName>
    </submittedName>
</protein>
<evidence type="ECO:0000313" key="1">
    <source>
        <dbReference type="EMBL" id="TDT60939.1"/>
    </source>
</evidence>
<reference evidence="1 2" key="1">
    <citation type="submission" date="2019-03" db="EMBL/GenBank/DDBJ databases">
        <title>Genomic Encyclopedia of Type Strains, Phase IV (KMG-IV): sequencing the most valuable type-strain genomes for metagenomic binning, comparative biology and taxonomic classification.</title>
        <authorList>
            <person name="Goeker M."/>
        </authorList>
    </citation>
    <scope>NUCLEOTIDE SEQUENCE [LARGE SCALE GENOMIC DNA]</scope>
    <source>
        <strain evidence="1 2">DSM 24455</strain>
    </source>
</reference>
<dbReference type="EMBL" id="SOAZ01000010">
    <property type="protein sequence ID" value="TDT60939.1"/>
    <property type="molecule type" value="Genomic_DNA"/>
</dbReference>
<proteinExistence type="predicted"/>
<keyword evidence="2" id="KW-1185">Reference proteome</keyword>
<organism evidence="1 2">
    <name type="scientific">Fonticella tunisiensis</name>
    <dbReference type="NCBI Taxonomy" id="1096341"/>
    <lineage>
        <taxon>Bacteria</taxon>
        <taxon>Bacillati</taxon>
        <taxon>Bacillota</taxon>
        <taxon>Clostridia</taxon>
        <taxon>Eubacteriales</taxon>
        <taxon>Clostridiaceae</taxon>
        <taxon>Fonticella</taxon>
    </lineage>
</organism>
<dbReference type="Proteomes" id="UP000295325">
    <property type="component" value="Unassembled WGS sequence"/>
</dbReference>
<comment type="caution">
    <text evidence="1">The sequence shown here is derived from an EMBL/GenBank/DDBJ whole genome shotgun (WGS) entry which is preliminary data.</text>
</comment>
<dbReference type="AlphaFoldDB" id="A0A4R7KP89"/>
<accession>A0A4R7KP89</accession>
<evidence type="ECO:0000313" key="2">
    <source>
        <dbReference type="Proteomes" id="UP000295325"/>
    </source>
</evidence>
<sequence>MRVNVEMDVLNAIKEALKSRNKSAVRIDLGGFG</sequence>
<name>A0A4R7KP89_9CLOT</name>